<evidence type="ECO:0000256" key="2">
    <source>
        <dbReference type="ARBA" id="ARBA00022741"/>
    </source>
</evidence>
<dbReference type="InterPro" id="IPR008266">
    <property type="entry name" value="Tyr_kinase_AS"/>
</dbReference>
<protein>
    <recommendedName>
        <fullName evidence="7">Protein kinase domain-containing protein</fullName>
    </recommendedName>
</protein>
<feature type="compositionally biased region" description="Polar residues" evidence="6">
    <location>
        <begin position="121"/>
        <end position="133"/>
    </location>
</feature>
<keyword evidence="5" id="KW-0829">Tyrosine-protein kinase</keyword>
<keyword evidence="1" id="KW-0808">Transferase</keyword>
<dbReference type="SUPFAM" id="SSF56112">
    <property type="entry name" value="Protein kinase-like (PK-like)"/>
    <property type="match status" value="1"/>
</dbReference>
<dbReference type="InterPro" id="IPR000719">
    <property type="entry name" value="Prot_kinase_dom"/>
</dbReference>
<feature type="non-terminal residue" evidence="8">
    <location>
        <position position="1"/>
    </location>
</feature>
<evidence type="ECO:0000256" key="4">
    <source>
        <dbReference type="ARBA" id="ARBA00022840"/>
    </source>
</evidence>
<organism evidence="8 9">
    <name type="scientific">Meganyctiphanes norvegica</name>
    <name type="common">Northern krill</name>
    <name type="synonym">Thysanopoda norvegica</name>
    <dbReference type="NCBI Taxonomy" id="48144"/>
    <lineage>
        <taxon>Eukaryota</taxon>
        <taxon>Metazoa</taxon>
        <taxon>Ecdysozoa</taxon>
        <taxon>Arthropoda</taxon>
        <taxon>Crustacea</taxon>
        <taxon>Multicrustacea</taxon>
        <taxon>Malacostraca</taxon>
        <taxon>Eumalacostraca</taxon>
        <taxon>Eucarida</taxon>
        <taxon>Euphausiacea</taxon>
        <taxon>Euphausiidae</taxon>
        <taxon>Meganyctiphanes</taxon>
    </lineage>
</organism>
<reference evidence="8 9" key="1">
    <citation type="submission" date="2024-05" db="EMBL/GenBank/DDBJ databases">
        <authorList>
            <person name="Wallberg A."/>
        </authorList>
    </citation>
    <scope>NUCLEOTIDE SEQUENCE [LARGE SCALE GENOMIC DNA]</scope>
</reference>
<proteinExistence type="predicted"/>
<keyword evidence="4" id="KW-0067">ATP-binding</keyword>
<dbReference type="CDD" id="cd00192">
    <property type="entry name" value="PTKc"/>
    <property type="match status" value="1"/>
</dbReference>
<dbReference type="FunFam" id="1.10.510.10:FF:000554">
    <property type="entry name" value="Predicted protein"/>
    <property type="match status" value="1"/>
</dbReference>
<name>A0AAV2QS34_MEGNR</name>
<dbReference type="GO" id="GO:0005886">
    <property type="term" value="C:plasma membrane"/>
    <property type="evidence" value="ECO:0007669"/>
    <property type="project" value="TreeGrafter"/>
</dbReference>
<evidence type="ECO:0000259" key="7">
    <source>
        <dbReference type="PROSITE" id="PS50011"/>
    </source>
</evidence>
<dbReference type="Proteomes" id="UP001497623">
    <property type="component" value="Unassembled WGS sequence"/>
</dbReference>
<sequence>GELMLLVEYCRFGNILQFMQKNRNKFINQLDSITGEVDSSLSTPVHITANRMHCNSYVDEDGYLEKNDLRKISQSSNTQNIITQTSVALENPRSCVGNPGYCLIGNNSSSGLNASERESHSASAIDQHQPNGESESESKETCYTRITGATRMMNSDCSYMSMSSHVSSPGTHHVCGSKGDYQCNYVPMSENYKISGRDLPFTTSDLIIWSWQIASGMNYLSHRKIMHGDLAARNILLADNNVVKISDFGLSRDIYKKDVYMKKGDDLLPIKWMSIEAIRDRIFSTQSDIWSYGVTVWEIFTLGSSPYPGVNLDRNFLSMLETGHRMDMPQYGNKELYVILLECWSADPRLRPDFNSLIHRIGELLHPEQRTEYLKMNDPYLQMNREFFSERTDYLQMLSSPDYNIMTQGEKDYTEDSGIENISTSYQPAVSNSDQERGNYMRMDLTQDNDETKTFTSVPLSIYENERYCFESKHGKPLDQPTKGILKEDEENLKNSKKNSIINQENTIEERGRFTVMKSEESYV</sequence>
<gene>
    <name evidence="8" type="ORF">MNOR_LOCUS16152</name>
</gene>
<dbReference type="AlphaFoldDB" id="A0AAV2QS34"/>
<evidence type="ECO:0000313" key="9">
    <source>
        <dbReference type="Proteomes" id="UP001497623"/>
    </source>
</evidence>
<keyword evidence="2" id="KW-0547">Nucleotide-binding</keyword>
<dbReference type="GO" id="GO:0007169">
    <property type="term" value="P:cell surface receptor protein tyrosine kinase signaling pathway"/>
    <property type="evidence" value="ECO:0007669"/>
    <property type="project" value="TreeGrafter"/>
</dbReference>
<evidence type="ECO:0000256" key="3">
    <source>
        <dbReference type="ARBA" id="ARBA00022777"/>
    </source>
</evidence>
<evidence type="ECO:0000313" key="8">
    <source>
        <dbReference type="EMBL" id="CAL4098108.1"/>
    </source>
</evidence>
<dbReference type="PROSITE" id="PS50011">
    <property type="entry name" value="PROTEIN_KINASE_DOM"/>
    <property type="match status" value="1"/>
</dbReference>
<accession>A0AAV2QS34</accession>
<dbReference type="EMBL" id="CAXKWB010010473">
    <property type="protein sequence ID" value="CAL4098108.1"/>
    <property type="molecule type" value="Genomic_DNA"/>
</dbReference>
<dbReference type="PROSITE" id="PS00109">
    <property type="entry name" value="PROTEIN_KINASE_TYR"/>
    <property type="match status" value="1"/>
</dbReference>
<dbReference type="Pfam" id="PF07714">
    <property type="entry name" value="PK_Tyr_Ser-Thr"/>
    <property type="match status" value="1"/>
</dbReference>
<comment type="caution">
    <text evidence="8">The sequence shown here is derived from an EMBL/GenBank/DDBJ whole genome shotgun (WGS) entry which is preliminary data.</text>
</comment>
<evidence type="ECO:0000256" key="6">
    <source>
        <dbReference type="SAM" id="MobiDB-lite"/>
    </source>
</evidence>
<dbReference type="PANTHER" id="PTHR24416:SF600">
    <property type="entry name" value="PDGF- AND VEGF-RECEPTOR RELATED, ISOFORM J"/>
    <property type="match status" value="1"/>
</dbReference>
<dbReference type="GO" id="GO:0004714">
    <property type="term" value="F:transmembrane receptor protein tyrosine kinase activity"/>
    <property type="evidence" value="ECO:0007669"/>
    <property type="project" value="TreeGrafter"/>
</dbReference>
<evidence type="ECO:0000256" key="5">
    <source>
        <dbReference type="ARBA" id="ARBA00023137"/>
    </source>
</evidence>
<keyword evidence="3" id="KW-0418">Kinase</keyword>
<dbReference type="InterPro" id="IPR011009">
    <property type="entry name" value="Kinase-like_dom_sf"/>
</dbReference>
<dbReference type="InterPro" id="IPR001245">
    <property type="entry name" value="Ser-Thr/Tyr_kinase_cat_dom"/>
</dbReference>
<dbReference type="InterPro" id="IPR050122">
    <property type="entry name" value="RTK"/>
</dbReference>
<keyword evidence="9" id="KW-1185">Reference proteome</keyword>
<dbReference type="PANTHER" id="PTHR24416">
    <property type="entry name" value="TYROSINE-PROTEIN KINASE RECEPTOR"/>
    <property type="match status" value="1"/>
</dbReference>
<dbReference type="Gene3D" id="1.10.510.10">
    <property type="entry name" value="Transferase(Phosphotransferase) domain 1"/>
    <property type="match status" value="1"/>
</dbReference>
<feature type="domain" description="Protein kinase" evidence="7">
    <location>
        <begin position="1"/>
        <end position="369"/>
    </location>
</feature>
<dbReference type="GO" id="GO:0043235">
    <property type="term" value="C:receptor complex"/>
    <property type="evidence" value="ECO:0007669"/>
    <property type="project" value="TreeGrafter"/>
</dbReference>
<dbReference type="GO" id="GO:0005524">
    <property type="term" value="F:ATP binding"/>
    <property type="evidence" value="ECO:0007669"/>
    <property type="project" value="UniProtKB-KW"/>
</dbReference>
<evidence type="ECO:0000256" key="1">
    <source>
        <dbReference type="ARBA" id="ARBA00022679"/>
    </source>
</evidence>
<feature type="region of interest" description="Disordered" evidence="6">
    <location>
        <begin position="113"/>
        <end position="140"/>
    </location>
</feature>